<dbReference type="Pfam" id="PF07693">
    <property type="entry name" value="KAP_NTPase"/>
    <property type="match status" value="1"/>
</dbReference>
<evidence type="ECO:0000313" key="2">
    <source>
        <dbReference type="EMBL" id="SOU42246.1"/>
    </source>
</evidence>
<evidence type="ECO:0000259" key="1">
    <source>
        <dbReference type="Pfam" id="PF07693"/>
    </source>
</evidence>
<accession>A0A2K4XD45</accession>
<dbReference type="Proteomes" id="UP000238288">
    <property type="component" value="Chromosome PCAR9a"/>
</dbReference>
<dbReference type="Gene3D" id="3.40.50.300">
    <property type="entry name" value="P-loop containing nucleotide triphosphate hydrolases"/>
    <property type="match status" value="1"/>
</dbReference>
<dbReference type="PANTHER" id="PTHR22674:SF6">
    <property type="entry name" value="NTPASE KAP FAMILY P-LOOP DOMAIN-CONTAINING PROTEIN 1"/>
    <property type="match status" value="1"/>
</dbReference>
<dbReference type="OrthoDB" id="88903at2"/>
<sequence length="467" mass="53001">MEFKSHKIIIDPNDPFKNDKLGRKPHVENFTTLLKNISSPIVLSVNAPWGQGKTTFLEMLEANLQINDCSAIYFSAWETDFVNDPLQAFLGEVNKKIESLVEGDKEKSKAWVKAKSAGAQILKKGLPVLVKLATAGIIDAEKIIEAEAAKFTEGLSKDFLDDYTKSKEAITSFKENVSKALKNEDGATSQLFIIIDELDRCRPTYAIELLERIKHLLDIEGLVFVIAMDKLQLSHSVKGVYGAGFEAMGYLRRFIDIEYILPESDLDAFIEQLYKIFEFDIFFQKRTQYQAFRYEKDHLKNTFKLLAKAKKLSLREVGQLFAKVNLVVKSTAENVYLYPDLLAFLIVAKEYYYGSYSGYINGEDTPEKLIKVLHTITPNMKSIDSRACAVIESSLIGAKNDRYHGNIGEALKYHEDISSDESASTEEQSYSYDVVQLTKSFDGFRNSIDLESLKQRIEMLESFKFNS</sequence>
<dbReference type="GeneID" id="93664946"/>
<gene>
    <name evidence="2" type="ORF">PCAR9_A31452</name>
</gene>
<name>A0A2K4XD45_PSEVC</name>
<evidence type="ECO:0000313" key="3">
    <source>
        <dbReference type="Proteomes" id="UP000238288"/>
    </source>
</evidence>
<organism evidence="2 3">
    <name type="scientific">Pseudoalteromonas carrageenovora IAM 12662</name>
    <dbReference type="NCBI Taxonomy" id="1314868"/>
    <lineage>
        <taxon>Bacteria</taxon>
        <taxon>Pseudomonadati</taxon>
        <taxon>Pseudomonadota</taxon>
        <taxon>Gammaproteobacteria</taxon>
        <taxon>Alteromonadales</taxon>
        <taxon>Pseudoalteromonadaceae</taxon>
        <taxon>Pseudoalteromonas</taxon>
    </lineage>
</organism>
<dbReference type="AlphaFoldDB" id="A0A2K4XD45"/>
<dbReference type="EMBL" id="LT965928">
    <property type="protein sequence ID" value="SOU42246.1"/>
    <property type="molecule type" value="Genomic_DNA"/>
</dbReference>
<reference evidence="2 3" key="1">
    <citation type="submission" date="2017-11" db="EMBL/GenBank/DDBJ databases">
        <authorList>
            <person name="Han C.G."/>
        </authorList>
    </citation>
    <scope>NUCLEOTIDE SEQUENCE [LARGE SCALE GENOMIC DNA]</scope>
    <source>
        <strain evidence="3">ATCC 43555</strain>
    </source>
</reference>
<dbReference type="RefSeq" id="WP_104643445.1">
    <property type="nucleotide sequence ID" value="NZ_LT965928.1"/>
</dbReference>
<proteinExistence type="predicted"/>
<dbReference type="PANTHER" id="PTHR22674">
    <property type="entry name" value="NTPASE, KAP FAMILY P-LOOP DOMAIN-CONTAINING 1"/>
    <property type="match status" value="1"/>
</dbReference>
<protein>
    <recommendedName>
        <fullName evidence="1">KAP NTPase domain-containing protein</fullName>
    </recommendedName>
</protein>
<dbReference type="InterPro" id="IPR011646">
    <property type="entry name" value="KAP_P-loop"/>
</dbReference>
<dbReference type="InterPro" id="IPR027417">
    <property type="entry name" value="P-loop_NTPase"/>
</dbReference>
<dbReference type="InterPro" id="IPR052754">
    <property type="entry name" value="NTPase_KAP_P-loop"/>
</dbReference>
<dbReference type="SUPFAM" id="SSF52540">
    <property type="entry name" value="P-loop containing nucleoside triphosphate hydrolases"/>
    <property type="match status" value="1"/>
</dbReference>
<feature type="domain" description="KAP NTPase" evidence="1">
    <location>
        <begin position="24"/>
        <end position="326"/>
    </location>
</feature>